<dbReference type="InterPro" id="IPR036397">
    <property type="entry name" value="RNaseH_sf"/>
</dbReference>
<evidence type="ECO:0000313" key="6">
    <source>
        <dbReference type="EMBL" id="SPC82697.1"/>
    </source>
</evidence>
<dbReference type="InterPro" id="IPR044730">
    <property type="entry name" value="RNase_H-like_dom_plant"/>
</dbReference>
<dbReference type="InterPro" id="IPR012337">
    <property type="entry name" value="RNaseH-like_sf"/>
</dbReference>
<dbReference type="EMBL" id="OIVN01000593">
    <property type="protein sequence ID" value="SPC82697.1"/>
    <property type="molecule type" value="Genomic_DNA"/>
</dbReference>
<gene>
    <name evidence="6" type="ORF">FSB_LOCUS10579</name>
</gene>
<evidence type="ECO:0000259" key="5">
    <source>
        <dbReference type="Pfam" id="PF13966"/>
    </source>
</evidence>
<evidence type="ECO:0008006" key="7">
    <source>
        <dbReference type="Google" id="ProtNLM"/>
    </source>
</evidence>
<dbReference type="Gene3D" id="3.60.10.10">
    <property type="entry name" value="Endonuclease/exonuclease/phosphatase"/>
    <property type="match status" value="1"/>
</dbReference>
<dbReference type="InterPro" id="IPR026960">
    <property type="entry name" value="RVT-Znf"/>
</dbReference>
<dbReference type="Gene3D" id="3.30.420.10">
    <property type="entry name" value="Ribonuclease H-like superfamily/Ribonuclease H"/>
    <property type="match status" value="1"/>
</dbReference>
<dbReference type="GO" id="GO:0004523">
    <property type="term" value="F:RNA-DNA hybrid ribonuclease activity"/>
    <property type="evidence" value="ECO:0007669"/>
    <property type="project" value="InterPro"/>
</dbReference>
<feature type="domain" description="Endonuclease/exonuclease/phosphatase" evidence="3">
    <location>
        <begin position="148"/>
        <end position="352"/>
    </location>
</feature>
<protein>
    <recommendedName>
        <fullName evidence="7">Reverse transcriptase domain-containing protein</fullName>
    </recommendedName>
</protein>
<accession>A0A2N9EV70</accession>
<dbReference type="Pfam" id="PF13456">
    <property type="entry name" value="RVT_3"/>
    <property type="match status" value="1"/>
</dbReference>
<organism evidence="6">
    <name type="scientific">Fagus sylvatica</name>
    <name type="common">Beechnut</name>
    <dbReference type="NCBI Taxonomy" id="28930"/>
    <lineage>
        <taxon>Eukaryota</taxon>
        <taxon>Viridiplantae</taxon>
        <taxon>Streptophyta</taxon>
        <taxon>Embryophyta</taxon>
        <taxon>Tracheophyta</taxon>
        <taxon>Spermatophyta</taxon>
        <taxon>Magnoliopsida</taxon>
        <taxon>eudicotyledons</taxon>
        <taxon>Gunneridae</taxon>
        <taxon>Pentapetalae</taxon>
        <taxon>rosids</taxon>
        <taxon>fabids</taxon>
        <taxon>Fagales</taxon>
        <taxon>Fagaceae</taxon>
        <taxon>Fagus</taxon>
    </lineage>
</organism>
<dbReference type="InterPro" id="IPR000477">
    <property type="entry name" value="RT_dom"/>
</dbReference>
<dbReference type="InterPro" id="IPR043502">
    <property type="entry name" value="DNA/RNA_pol_sf"/>
</dbReference>
<feature type="domain" description="RNase H type-1" evidence="4">
    <location>
        <begin position="1238"/>
        <end position="1360"/>
    </location>
</feature>
<dbReference type="InterPro" id="IPR052343">
    <property type="entry name" value="Retrotransposon-Effector_Assoc"/>
</dbReference>
<proteinExistence type="predicted"/>
<dbReference type="PANTHER" id="PTHR46890">
    <property type="entry name" value="NON-LTR RETROLELEMENT REVERSE TRANSCRIPTASE-LIKE PROTEIN-RELATED"/>
    <property type="match status" value="1"/>
</dbReference>
<evidence type="ECO:0000259" key="4">
    <source>
        <dbReference type="Pfam" id="PF13456"/>
    </source>
</evidence>
<evidence type="ECO:0000256" key="1">
    <source>
        <dbReference type="SAM" id="MobiDB-lite"/>
    </source>
</evidence>
<dbReference type="Pfam" id="PF00078">
    <property type="entry name" value="RVT_1"/>
    <property type="match status" value="1"/>
</dbReference>
<feature type="region of interest" description="Disordered" evidence="1">
    <location>
        <begin position="50"/>
        <end position="88"/>
    </location>
</feature>
<dbReference type="InterPro" id="IPR036691">
    <property type="entry name" value="Endo/exonu/phosph_ase_sf"/>
</dbReference>
<reference evidence="6" key="1">
    <citation type="submission" date="2018-02" db="EMBL/GenBank/DDBJ databases">
        <authorList>
            <person name="Cohen D.B."/>
            <person name="Kent A.D."/>
        </authorList>
    </citation>
    <scope>NUCLEOTIDE SEQUENCE</scope>
</reference>
<sequence length="1523" mass="173827">METTEHQEGIQLAADCSAKNHATFEDQLREIDLALNFKSVISETSGTVDKAKLNGPEEEFGPAGPIMPKNKPSLSTKDPRSPLGDITNNRAVISPKSTVGTWKKMARAKGQGSQDTRKFIVAEKRACEEVMQIEEEDMRTPPNPMSCLSWNCRGLGNPGTVQELAHMVRVKAPSAVFLMETWSNEEYLEKVRCYLHFNSKLVVKSNNKGGGLVLYWNDDLNLAIKSCSSNHIDATINEGTEKAWRLTGVFGVPETHRREETWTLLRHLDNMIQLPWCCIGDFNEIVKLEEMKGRLARPDRQMRSFRSALDDCGLVDLRYRGFPFTWCNNRDPPFTTWVRLDRAVANIDWLHQFPMARVEHLDVSKSDHKCLWLNCSPSANSRGKRRPFKFEESWMTDVGCETTIKKAWEMTQSGTRMFMVWNKLKECKRQLGDWSRNSFGSLEKKIEVLKQKIQQAETLSIQDGQHENINGLRRELNLLLGKEEHMWRQRSRISWLTMGDRNTKYFHGRASQRCRRNSISRLSDERGGWLESNEEIAGKMIEYYTSLFTTSHPTNMVEAVTNVHKVVTVEMNNSLTWEFKAEEVEQAIKQMAPSKAPGPDGMPPIFYQKYWHVVGNDVTLAVLSCLNSGSLLKSINHTFITLIPKVKSPEKVTDFRPISLCNVIYKLVAKVLVNRLKLILPQIVSDSQSAFVPGRLITDNVLIAFETLHHMHHNKVGREGAMALKLDMSKAYDRVEWCYLEQIMKKMGFHQKWIGLMLACISSVSYSVLINGDPHGNIQPSRGLRQGDPLSPYLFLLCAEGLHSLIKQAEASGDMQESFAQIKERVWHKLKGWKEKLLSQAGREVLIKAVAQAIPAYSMSCFRLPIKLCHDLEALICRFWWSNNPDQKKIHWVSWKQLCAPKKRGGMGFRDLQKFNEALLAKQADEKIRGSYAWQSIRKAREVLLRGGVWRVGDGKRIKIWKHRWLLEDCHRTIITHGPPLLQDCTVDQLIIKPKMEWDTALLDKLFIPYDAEAIKNIPLSNPAPPDQFYWPGTANGLYTVKSGYQTLLHNENNLLPGGSTEDALQPIWNTVWSLRIPKKCQHFAWRASREALPTKVNLCKRRIPIDINCENCQNTPEDVLHAVWTCPSIKPVWDKEPWSQAFRASPVLDFADLFSKVLASPSQPHTEVFIVIAWSLWQRRNKLRLNQAVEPLNQVNSTARIYLDEFGNNAETSPHTEPTPAQTTKWQPPRCKNFKANYDGAIFKETNEAGIGVIVRNREGKVMASLVQKVRYPQSMESIEAWAARRAVSFVTEIGLPEAEFEGDSKIVVATLNSPHPNLALYGHLIEDVKLQTNGLVSYCFTHVKRQGNAMAHALARMAINTANTEVWMEDVPPQTKRLTSTIGRADVSRQLWRIMDRVASLRLVPDGEGTWRHVGLETDHRRKCHQRVRARMILSGGDIFTVDSSLPDELIDGWIKANRASKRRRRRAESAALPETNRARVRLSDCEISRFGSTSSDDQSGRRHKVIGGLWWQQWRKRGTA</sequence>
<dbReference type="InterPro" id="IPR002156">
    <property type="entry name" value="RNaseH_domain"/>
</dbReference>
<feature type="region of interest" description="Disordered" evidence="1">
    <location>
        <begin position="1209"/>
        <end position="1229"/>
    </location>
</feature>
<dbReference type="InterPro" id="IPR005135">
    <property type="entry name" value="Endo/exonuclease/phosphatase"/>
</dbReference>
<evidence type="ECO:0000259" key="3">
    <source>
        <dbReference type="Pfam" id="PF03372"/>
    </source>
</evidence>
<name>A0A2N9EV70_FAGSY</name>
<dbReference type="SUPFAM" id="SSF53098">
    <property type="entry name" value="Ribonuclease H-like"/>
    <property type="match status" value="1"/>
</dbReference>
<evidence type="ECO:0000259" key="2">
    <source>
        <dbReference type="Pfam" id="PF00078"/>
    </source>
</evidence>
<dbReference type="CDD" id="cd06222">
    <property type="entry name" value="RNase_H_like"/>
    <property type="match status" value="1"/>
</dbReference>
<feature type="compositionally biased region" description="Polar residues" evidence="1">
    <location>
        <begin position="1210"/>
        <end position="1227"/>
    </location>
</feature>
<dbReference type="Pfam" id="PF13966">
    <property type="entry name" value="zf-RVT"/>
    <property type="match status" value="1"/>
</dbReference>
<feature type="domain" description="Reverse transcriptase" evidence="2">
    <location>
        <begin position="647"/>
        <end position="809"/>
    </location>
</feature>
<dbReference type="GO" id="GO:0003676">
    <property type="term" value="F:nucleic acid binding"/>
    <property type="evidence" value="ECO:0007669"/>
    <property type="project" value="InterPro"/>
</dbReference>
<dbReference type="CDD" id="cd01650">
    <property type="entry name" value="RT_nLTR_like"/>
    <property type="match status" value="1"/>
</dbReference>
<feature type="domain" description="Reverse transcriptase zinc-binding" evidence="5">
    <location>
        <begin position="1039"/>
        <end position="1134"/>
    </location>
</feature>
<dbReference type="PANTHER" id="PTHR46890:SF48">
    <property type="entry name" value="RNA-DIRECTED DNA POLYMERASE"/>
    <property type="match status" value="1"/>
</dbReference>
<dbReference type="Pfam" id="PF03372">
    <property type="entry name" value="Exo_endo_phos"/>
    <property type="match status" value="1"/>
</dbReference>
<dbReference type="SUPFAM" id="SSF56672">
    <property type="entry name" value="DNA/RNA polymerases"/>
    <property type="match status" value="1"/>
</dbReference>
<dbReference type="SUPFAM" id="SSF56219">
    <property type="entry name" value="DNase I-like"/>
    <property type="match status" value="1"/>
</dbReference>